<feature type="compositionally biased region" description="Basic and acidic residues" evidence="1">
    <location>
        <begin position="46"/>
        <end position="66"/>
    </location>
</feature>
<name>A0A4U1JFJ1_9BACT</name>
<feature type="region of interest" description="Disordered" evidence="1">
    <location>
        <begin position="100"/>
        <end position="124"/>
    </location>
</feature>
<dbReference type="EMBL" id="SSMQ01000009">
    <property type="protein sequence ID" value="TKD09773.1"/>
    <property type="molecule type" value="Genomic_DNA"/>
</dbReference>
<proteinExistence type="predicted"/>
<organism evidence="2 3">
    <name type="scientific">Polyangium fumosum</name>
    <dbReference type="NCBI Taxonomy" id="889272"/>
    <lineage>
        <taxon>Bacteria</taxon>
        <taxon>Pseudomonadati</taxon>
        <taxon>Myxococcota</taxon>
        <taxon>Polyangia</taxon>
        <taxon>Polyangiales</taxon>
        <taxon>Polyangiaceae</taxon>
        <taxon>Polyangium</taxon>
    </lineage>
</organism>
<evidence type="ECO:0000256" key="1">
    <source>
        <dbReference type="SAM" id="MobiDB-lite"/>
    </source>
</evidence>
<dbReference type="RefSeq" id="WP_136928996.1">
    <property type="nucleotide sequence ID" value="NZ_SSMQ01000009.1"/>
</dbReference>
<comment type="caution">
    <text evidence="2">The sequence shown here is derived from an EMBL/GenBank/DDBJ whole genome shotgun (WGS) entry which is preliminary data.</text>
</comment>
<dbReference type="Proteomes" id="UP000309215">
    <property type="component" value="Unassembled WGS sequence"/>
</dbReference>
<dbReference type="AlphaFoldDB" id="A0A4U1JFJ1"/>
<feature type="region of interest" description="Disordered" evidence="1">
    <location>
        <begin position="30"/>
        <end position="75"/>
    </location>
</feature>
<feature type="compositionally biased region" description="Low complexity" evidence="1">
    <location>
        <begin position="227"/>
        <end position="240"/>
    </location>
</feature>
<protein>
    <submittedName>
        <fullName evidence="2">Uncharacterized protein</fullName>
    </submittedName>
</protein>
<reference evidence="2 3" key="1">
    <citation type="submission" date="2019-04" db="EMBL/GenBank/DDBJ databases">
        <authorList>
            <person name="Li Y."/>
            <person name="Wang J."/>
        </authorList>
    </citation>
    <scope>NUCLEOTIDE SEQUENCE [LARGE SCALE GENOMIC DNA]</scope>
    <source>
        <strain evidence="2 3">DSM 14668</strain>
    </source>
</reference>
<dbReference type="OrthoDB" id="9836058at2"/>
<gene>
    <name evidence="2" type="ORF">E8A74_11475</name>
</gene>
<accession>A0A4U1JFJ1</accession>
<feature type="region of interest" description="Disordered" evidence="1">
    <location>
        <begin position="227"/>
        <end position="272"/>
    </location>
</feature>
<sequence length="272" mass="28594">MRERPGTEATICPRCVSEVFASRFRGQTNLADEDPTCRWAPGSGREGPRSKEDRLEELHELADRSRASMLPPPSGMGLGEVSMSVRAAIRGVDLFPASAAAATPAQAASDAAREREPTSSRPRPITFDRVLLAVAVGGSLVMGYKVGSERAARAGRSSLAAPELAGRVMPGATERAHRIATSFRLETAPPRAEEPVKALPEAKPALAAMPAPSWQSHVPRANRNAVPVAKAPAPAPTAEPVEAEEEPEPTPSVPPPTMSLVEAMAAAVKAKP</sequence>
<evidence type="ECO:0000313" key="2">
    <source>
        <dbReference type="EMBL" id="TKD09773.1"/>
    </source>
</evidence>
<keyword evidence="3" id="KW-1185">Reference proteome</keyword>
<evidence type="ECO:0000313" key="3">
    <source>
        <dbReference type="Proteomes" id="UP000309215"/>
    </source>
</evidence>
<feature type="compositionally biased region" description="Low complexity" evidence="1">
    <location>
        <begin position="100"/>
        <end position="110"/>
    </location>
</feature>